<evidence type="ECO:0000256" key="2">
    <source>
        <dbReference type="ARBA" id="ARBA00008420"/>
    </source>
</evidence>
<evidence type="ECO:0000256" key="7">
    <source>
        <dbReference type="ARBA" id="ARBA00022840"/>
    </source>
</evidence>
<dbReference type="CDD" id="cd02021">
    <property type="entry name" value="GntK"/>
    <property type="match status" value="1"/>
</dbReference>
<protein>
    <recommendedName>
        <fullName evidence="3 9">Gluconokinase</fullName>
        <ecNumber evidence="3 9">2.7.1.12</ecNumber>
    </recommendedName>
</protein>
<evidence type="ECO:0000313" key="10">
    <source>
        <dbReference type="EMBL" id="UXP32679.1"/>
    </source>
</evidence>
<dbReference type="Gene3D" id="3.40.50.300">
    <property type="entry name" value="P-loop containing nucleotide triphosphate hydrolases"/>
    <property type="match status" value="1"/>
</dbReference>
<keyword evidence="5 9" id="KW-0547">Nucleotide-binding</keyword>
<accession>A0ABY6CQ79</accession>
<reference evidence="10" key="1">
    <citation type="submission" date="2022-09" db="EMBL/GenBank/DDBJ databases">
        <title>Comparative genomics and taxonomic characterization of three novel marine species of genus Reichenbachiella exhibiting antioxidant and polysaccharide degradation activities.</title>
        <authorList>
            <person name="Muhammad N."/>
            <person name="Lee Y.-J."/>
            <person name="Ko J."/>
            <person name="Kim S.-G."/>
        </authorList>
    </citation>
    <scope>NUCLEOTIDE SEQUENCE</scope>
    <source>
        <strain evidence="10">BKB1-1</strain>
    </source>
</reference>
<dbReference type="PANTHER" id="PTHR43442">
    <property type="entry name" value="GLUCONOKINASE-RELATED"/>
    <property type="match status" value="1"/>
</dbReference>
<dbReference type="Proteomes" id="UP001065174">
    <property type="component" value="Chromosome"/>
</dbReference>
<dbReference type="InterPro" id="IPR006001">
    <property type="entry name" value="Therm_gnt_kin"/>
</dbReference>
<evidence type="ECO:0000256" key="5">
    <source>
        <dbReference type="ARBA" id="ARBA00022741"/>
    </source>
</evidence>
<evidence type="ECO:0000256" key="1">
    <source>
        <dbReference type="ARBA" id="ARBA00004761"/>
    </source>
</evidence>
<comment type="pathway">
    <text evidence="1">Carbohydrate acid metabolism.</text>
</comment>
<dbReference type="EC" id="2.7.1.12" evidence="3 9"/>
<evidence type="ECO:0000256" key="3">
    <source>
        <dbReference type="ARBA" id="ARBA00012054"/>
    </source>
</evidence>
<keyword evidence="4 9" id="KW-0808">Transferase</keyword>
<organism evidence="10 11">
    <name type="scientific">Reichenbachiella agarivorans</name>
    <dbReference type="NCBI Taxonomy" id="2979464"/>
    <lineage>
        <taxon>Bacteria</taxon>
        <taxon>Pseudomonadati</taxon>
        <taxon>Bacteroidota</taxon>
        <taxon>Cytophagia</taxon>
        <taxon>Cytophagales</taxon>
        <taxon>Reichenbachiellaceae</taxon>
        <taxon>Reichenbachiella</taxon>
    </lineage>
</organism>
<dbReference type="InterPro" id="IPR031322">
    <property type="entry name" value="Shikimate/glucono_kinase"/>
</dbReference>
<sequence length="167" mass="18655">MSKETKPIIVVLGVSGSGKSTIGAMLGEAIDVPFYDGDDFHPKANKDKMAAGHPLDDEDREPWLLALARHIETKSKERGAIIACSALKEKYRETLSQYYDGDIIWVYLHGDQKTLAERLSARKGHFFDPKLLANQLEVLEAPAYAWRFDISQAPKQIVAGIVDLMNR</sequence>
<keyword evidence="11" id="KW-1185">Reference proteome</keyword>
<dbReference type="PANTHER" id="PTHR43442:SF3">
    <property type="entry name" value="GLUCONOKINASE-RELATED"/>
    <property type="match status" value="1"/>
</dbReference>
<keyword evidence="6 9" id="KW-0418">Kinase</keyword>
<gene>
    <name evidence="10" type="ORF">N6H18_01705</name>
</gene>
<dbReference type="NCBIfam" id="TIGR01313">
    <property type="entry name" value="therm_gnt_kin"/>
    <property type="match status" value="1"/>
</dbReference>
<dbReference type="InterPro" id="IPR027417">
    <property type="entry name" value="P-loop_NTPase"/>
</dbReference>
<dbReference type="RefSeq" id="WP_262310114.1">
    <property type="nucleotide sequence ID" value="NZ_CP106679.1"/>
</dbReference>
<proteinExistence type="inferred from homology"/>
<evidence type="ECO:0000313" key="11">
    <source>
        <dbReference type="Proteomes" id="UP001065174"/>
    </source>
</evidence>
<evidence type="ECO:0000256" key="8">
    <source>
        <dbReference type="ARBA" id="ARBA00048090"/>
    </source>
</evidence>
<dbReference type="EMBL" id="CP106679">
    <property type="protein sequence ID" value="UXP32679.1"/>
    <property type="molecule type" value="Genomic_DNA"/>
</dbReference>
<dbReference type="Pfam" id="PF01202">
    <property type="entry name" value="SKI"/>
    <property type="match status" value="1"/>
</dbReference>
<keyword evidence="7 9" id="KW-0067">ATP-binding</keyword>
<dbReference type="SUPFAM" id="SSF52540">
    <property type="entry name" value="P-loop containing nucleoside triphosphate hydrolases"/>
    <property type="match status" value="1"/>
</dbReference>
<comment type="similarity">
    <text evidence="2 9">Belongs to the gluconokinase GntK/GntV family.</text>
</comment>
<evidence type="ECO:0000256" key="4">
    <source>
        <dbReference type="ARBA" id="ARBA00022679"/>
    </source>
</evidence>
<evidence type="ECO:0000256" key="6">
    <source>
        <dbReference type="ARBA" id="ARBA00022777"/>
    </source>
</evidence>
<evidence type="ECO:0000256" key="9">
    <source>
        <dbReference type="RuleBase" id="RU363066"/>
    </source>
</evidence>
<comment type="catalytic activity">
    <reaction evidence="8 9">
        <text>D-gluconate + ATP = 6-phospho-D-gluconate + ADP + H(+)</text>
        <dbReference type="Rhea" id="RHEA:19433"/>
        <dbReference type="ChEBI" id="CHEBI:15378"/>
        <dbReference type="ChEBI" id="CHEBI:18391"/>
        <dbReference type="ChEBI" id="CHEBI:30616"/>
        <dbReference type="ChEBI" id="CHEBI:58759"/>
        <dbReference type="ChEBI" id="CHEBI:456216"/>
        <dbReference type="EC" id="2.7.1.12"/>
    </reaction>
</comment>
<name>A0ABY6CQ79_9BACT</name>